<name>A0A8B7VJA2_CASCN</name>
<evidence type="ECO:0000256" key="1">
    <source>
        <dbReference type="SAM" id="MobiDB-lite"/>
    </source>
</evidence>
<evidence type="ECO:0000313" key="2">
    <source>
        <dbReference type="RefSeq" id="XP_020031204.1"/>
    </source>
</evidence>
<feature type="compositionally biased region" description="Low complexity" evidence="1">
    <location>
        <begin position="244"/>
        <end position="254"/>
    </location>
</feature>
<dbReference type="RefSeq" id="XP_020031204.1">
    <property type="nucleotide sequence ID" value="XM_020175615.1"/>
</dbReference>
<feature type="compositionally biased region" description="Polar residues" evidence="1">
    <location>
        <begin position="149"/>
        <end position="162"/>
    </location>
</feature>
<dbReference type="AlphaFoldDB" id="A0A8B7VJA2"/>
<organism evidence="2">
    <name type="scientific">Castor canadensis</name>
    <name type="common">American beaver</name>
    <dbReference type="NCBI Taxonomy" id="51338"/>
    <lineage>
        <taxon>Eukaryota</taxon>
        <taxon>Metazoa</taxon>
        <taxon>Chordata</taxon>
        <taxon>Craniata</taxon>
        <taxon>Vertebrata</taxon>
        <taxon>Euteleostomi</taxon>
        <taxon>Mammalia</taxon>
        <taxon>Eutheria</taxon>
        <taxon>Euarchontoglires</taxon>
        <taxon>Glires</taxon>
        <taxon>Rodentia</taxon>
        <taxon>Castorimorpha</taxon>
        <taxon>Castoridae</taxon>
        <taxon>Castor</taxon>
    </lineage>
</organism>
<dbReference type="KEGG" id="ccan:109693983"/>
<reference evidence="2" key="1">
    <citation type="submission" date="2025-08" db="UniProtKB">
        <authorList>
            <consortium name="RefSeq"/>
        </authorList>
    </citation>
    <scope>IDENTIFICATION</scope>
    <source>
        <tissue evidence="2">Leukocyte</tissue>
    </source>
</reference>
<protein>
    <submittedName>
        <fullName evidence="2">Uncharacterized protein LOC109693983</fullName>
    </submittedName>
</protein>
<accession>A0A8B7VJA2</accession>
<feature type="compositionally biased region" description="Low complexity" evidence="1">
    <location>
        <begin position="183"/>
        <end position="196"/>
    </location>
</feature>
<sequence length="260" mass="27607">MPTQETTRFRPPGALRVSERRRRRPDPAGGRRGGGGHSGSCSPRPRGRACGRITVRGGPGFFLRRPRSVTTPRPRLLRGRRTRPGPRGPAARGPADERRSRRSGARARSANRVLARPPPPRRGWRREEEEEHSPSSSQRAGGGGGGTGVTNSDLSLTKTITNPLPRDPGGALGPAPPPRSRRGVPAAARAPRARGPGLPPSADARPPRALPSAPGAARRRHGTCSEAALAPTPEVSGKEGSGRAGPRPRGGPARPWRRRR</sequence>
<feature type="region of interest" description="Disordered" evidence="1">
    <location>
        <begin position="1"/>
        <end position="260"/>
    </location>
</feature>
<proteinExistence type="predicted"/>
<gene>
    <name evidence="2" type="primary">LOC109693983</name>
</gene>
<feature type="compositionally biased region" description="Basic residues" evidence="1">
    <location>
        <begin position="75"/>
        <end position="84"/>
    </location>
</feature>